<proteinExistence type="predicted"/>
<sequence length="411" mass="44777" precursor="true">MTRRLLALALVTATASAMASDWPQWLGPDRDGLTKETGILQEWPEGGPKQVWLSREAGLGYSGPAIVDGKLFILGSRDGTEQLIAFDAMTGDELWATDIGDEYENDWGNGPRNTPTVDGDRIYALGARGNLICVEIASGKEVWRVAMQDFGGSIPQWGYAESPLVDEDRVVVTPGGDQGAIVALDKATGELLWQAAELKPTAHYSSIVVGEPHGEKQYIQLLQDQLVGVDPANGKLLWTVGWPGRVAVIPTPIVDGDRVYATMGYGVGCMLVEISEDNTATKVYENKVMKNKHGGVVLLDGKLYGHSDGVGWVCQDFETGETVWRERSALEMGAIGYADGRFVCLGEDSGEVVLIEASPEGWKEHGRFKLDPQTEQRKPQGKIWVHPVIAGGKLYLRDQELLFCFDVSADK</sequence>
<dbReference type="Proteomes" id="UP000316426">
    <property type="component" value="Chromosome"/>
</dbReference>
<keyword evidence="1" id="KW-0732">Signal</keyword>
<dbReference type="KEGG" id="bmei:Spa11_32260"/>
<accession>A0A518KB44</accession>
<dbReference type="RefSeq" id="WP_145113945.1">
    <property type="nucleotide sequence ID" value="NZ_CP036349.1"/>
</dbReference>
<reference evidence="3 4" key="1">
    <citation type="submission" date="2019-02" db="EMBL/GenBank/DDBJ databases">
        <title>Deep-cultivation of Planctomycetes and their phenomic and genomic characterization uncovers novel biology.</title>
        <authorList>
            <person name="Wiegand S."/>
            <person name="Jogler M."/>
            <person name="Boedeker C."/>
            <person name="Pinto D."/>
            <person name="Vollmers J."/>
            <person name="Rivas-Marin E."/>
            <person name="Kohn T."/>
            <person name="Peeters S.H."/>
            <person name="Heuer A."/>
            <person name="Rast P."/>
            <person name="Oberbeckmann S."/>
            <person name="Bunk B."/>
            <person name="Jeske O."/>
            <person name="Meyerdierks A."/>
            <person name="Storesund J.E."/>
            <person name="Kallscheuer N."/>
            <person name="Luecker S."/>
            <person name="Lage O.M."/>
            <person name="Pohl T."/>
            <person name="Merkel B.J."/>
            <person name="Hornburger P."/>
            <person name="Mueller R.-W."/>
            <person name="Bruemmer F."/>
            <person name="Labrenz M."/>
            <person name="Spormann A.M."/>
            <person name="Op den Camp H."/>
            <person name="Overmann J."/>
            <person name="Amann R."/>
            <person name="Jetten M.S.M."/>
            <person name="Mascher T."/>
            <person name="Medema M.H."/>
            <person name="Devos D.P."/>
            <person name="Kaster A.-K."/>
            <person name="Ovreas L."/>
            <person name="Rohde M."/>
            <person name="Galperin M.Y."/>
            <person name="Jogler C."/>
        </authorList>
    </citation>
    <scope>NUCLEOTIDE SEQUENCE [LARGE SCALE GENOMIC DNA]</scope>
    <source>
        <strain evidence="3 4">Spa11</strain>
    </source>
</reference>
<evidence type="ECO:0000313" key="3">
    <source>
        <dbReference type="EMBL" id="QDV75017.1"/>
    </source>
</evidence>
<dbReference type="InterPro" id="IPR015943">
    <property type="entry name" value="WD40/YVTN_repeat-like_dom_sf"/>
</dbReference>
<gene>
    <name evidence="3" type="ORF">Spa11_32260</name>
</gene>
<dbReference type="EMBL" id="CP036349">
    <property type="protein sequence ID" value="QDV75017.1"/>
    <property type="molecule type" value="Genomic_DNA"/>
</dbReference>
<keyword evidence="4" id="KW-1185">Reference proteome</keyword>
<evidence type="ECO:0000259" key="2">
    <source>
        <dbReference type="Pfam" id="PF13360"/>
    </source>
</evidence>
<organism evidence="3 4">
    <name type="scientific">Botrimarina mediterranea</name>
    <dbReference type="NCBI Taxonomy" id="2528022"/>
    <lineage>
        <taxon>Bacteria</taxon>
        <taxon>Pseudomonadati</taxon>
        <taxon>Planctomycetota</taxon>
        <taxon>Planctomycetia</taxon>
        <taxon>Pirellulales</taxon>
        <taxon>Lacipirellulaceae</taxon>
        <taxon>Botrimarina</taxon>
    </lineage>
</organism>
<evidence type="ECO:0000313" key="4">
    <source>
        <dbReference type="Proteomes" id="UP000316426"/>
    </source>
</evidence>
<dbReference type="Pfam" id="PF13360">
    <property type="entry name" value="PQQ_2"/>
    <property type="match status" value="1"/>
</dbReference>
<dbReference type="Gene3D" id="2.130.10.10">
    <property type="entry name" value="YVTN repeat-like/Quinoprotein amine dehydrogenase"/>
    <property type="match status" value="2"/>
</dbReference>
<dbReference type="PANTHER" id="PTHR34512:SF30">
    <property type="entry name" value="OUTER MEMBRANE PROTEIN ASSEMBLY FACTOR BAMB"/>
    <property type="match status" value="1"/>
</dbReference>
<dbReference type="SUPFAM" id="SSF50998">
    <property type="entry name" value="Quinoprotein alcohol dehydrogenase-like"/>
    <property type="match status" value="1"/>
</dbReference>
<dbReference type="InterPro" id="IPR002372">
    <property type="entry name" value="PQQ_rpt_dom"/>
</dbReference>
<feature type="chain" id="PRO_5021841076" evidence="1">
    <location>
        <begin position="20"/>
        <end position="411"/>
    </location>
</feature>
<name>A0A518KB44_9BACT</name>
<feature type="signal peptide" evidence="1">
    <location>
        <begin position="1"/>
        <end position="19"/>
    </location>
</feature>
<dbReference type="AlphaFoldDB" id="A0A518KB44"/>
<dbReference type="PANTHER" id="PTHR34512">
    <property type="entry name" value="CELL SURFACE PROTEIN"/>
    <property type="match status" value="1"/>
</dbReference>
<feature type="domain" description="Pyrrolo-quinoline quinone repeat" evidence="2">
    <location>
        <begin position="82"/>
        <end position="325"/>
    </location>
</feature>
<dbReference type="SMART" id="SM00564">
    <property type="entry name" value="PQQ"/>
    <property type="match status" value="4"/>
</dbReference>
<protein>
    <submittedName>
        <fullName evidence="3">Outer membrane biogenesis protein BamB</fullName>
    </submittedName>
</protein>
<dbReference type="InterPro" id="IPR011047">
    <property type="entry name" value="Quinoprotein_ADH-like_sf"/>
</dbReference>
<evidence type="ECO:0000256" key="1">
    <source>
        <dbReference type="SAM" id="SignalP"/>
    </source>
</evidence>
<dbReference type="InterPro" id="IPR018391">
    <property type="entry name" value="PQQ_b-propeller_rpt"/>
</dbReference>